<keyword evidence="4" id="KW-1185">Reference proteome</keyword>
<feature type="compositionally biased region" description="Low complexity" evidence="1">
    <location>
        <begin position="49"/>
        <end position="87"/>
    </location>
</feature>
<protein>
    <submittedName>
        <fullName evidence="3">Uncharacterized protein</fullName>
    </submittedName>
</protein>
<name>A0A316U2D0_9BASI</name>
<organism evidence="3 4">
    <name type="scientific">Pseudomicrostroma glucosiphilum</name>
    <dbReference type="NCBI Taxonomy" id="1684307"/>
    <lineage>
        <taxon>Eukaryota</taxon>
        <taxon>Fungi</taxon>
        <taxon>Dikarya</taxon>
        <taxon>Basidiomycota</taxon>
        <taxon>Ustilaginomycotina</taxon>
        <taxon>Exobasidiomycetes</taxon>
        <taxon>Microstromatales</taxon>
        <taxon>Microstromatales incertae sedis</taxon>
        <taxon>Pseudomicrostroma</taxon>
    </lineage>
</organism>
<feature type="transmembrane region" description="Helical" evidence="2">
    <location>
        <begin position="412"/>
        <end position="433"/>
    </location>
</feature>
<evidence type="ECO:0000256" key="2">
    <source>
        <dbReference type="SAM" id="Phobius"/>
    </source>
</evidence>
<feature type="transmembrane region" description="Helical" evidence="2">
    <location>
        <begin position="542"/>
        <end position="575"/>
    </location>
</feature>
<feature type="compositionally biased region" description="Basic and acidic residues" evidence="1">
    <location>
        <begin position="748"/>
        <end position="759"/>
    </location>
</feature>
<dbReference type="RefSeq" id="XP_025346567.1">
    <property type="nucleotide sequence ID" value="XM_025491194.1"/>
</dbReference>
<feature type="compositionally biased region" description="Polar residues" evidence="1">
    <location>
        <begin position="88"/>
        <end position="98"/>
    </location>
</feature>
<feature type="compositionally biased region" description="Polar residues" evidence="1">
    <location>
        <begin position="926"/>
        <end position="935"/>
    </location>
</feature>
<dbReference type="AlphaFoldDB" id="A0A316U2D0"/>
<dbReference type="EMBL" id="KZ819331">
    <property type="protein sequence ID" value="PWN19407.1"/>
    <property type="molecule type" value="Genomic_DNA"/>
</dbReference>
<accession>A0A316U2D0</accession>
<sequence length="1116" mass="121401">MIGKLPRSRDTQVSPLTTTSTPPYSTRNSDSRRANSGLAGIEASPWPHAPSFSANGQSSSSSSSRSLGASGEGSTPHSNGSHPSSGSQQARGPTSSSDAYVLPPPRHSHDLVNEQKEEDLDAADKQSEWSIEAQSVSQSDQDEVERSLVQEGSLAGEEPGFSIVYPRQEEEGGEVLEESPQTPRQAEVTRLSIPPEGLTIAHVPADGPAHPGLHFVDAHEPTSPQALLSPFPPETPRSPAPAHRDSYFYPSGPLPSARSFRNLPSHHSATLVERASRPSLTEFPSRSKSQRGSNRWSDQSHFTSFSLGGRSKRQRDSFRTAAQRLETSRQSRRNRERDLALPSPDDEEAYNSSALQGRGPRVLMAAQRAIAPYRIVAPVLINTLFDFNLLFILVELALYPEDTSGSQHSPRAAWAIATAVHCVCSVAHLFLYATKLYGAYTAQTARGKARPSADEAYLSYFHRLVLICRSPSLHTMVKRVDEMATRQQRITETAWRWSQLWKLALLDVPRLVIAIIVVILFAPSNTSNTATTPIQTSRDPFFFTSMTGLLSAYGFGISLAYIVVLSVGILTVLWASLSVRYSHRRASTDLEDDDDDEKRLGTFGGISPSSASRPLWALDTQDRVRFVLLQNRDKHASMARFSQLDPLQSVMVTVTSPRQEQLQEQEVPREKGEDYDTEEDMALSSQNHHRGSSMRKTRVSWLQTTPPLMPIVFPERSHAVSPFEIPCSIGTELRVTNAATPDPSMRGKSMEQPESMREEGLEDEPTTEPQSKASPTPQEGADIPPNPEEEGVIEEGESTPDSTTSTSTTSSFFQRMTGEERRSSRVKGPRPISGKETFWENWFGSRVGKEEKGEVEEGAHSGPHGMTADEQSGSSPEQTAAGDASMLPPPPAPVASAEDASTPRLQREGSQKARPDSIADLLLAYQNLTSQLSTEGSERRAPSDTTASEEPQRLWPAPTVQPRPSPGPESPRTQALAQASALAPARPPRADRHAKVPSQESSDDSDEARIWASFPDPTPMSASDTPAPAPVPTSLRRAGRLNSSSGPRSRPNSLVLPVENSGLRVVNTSSDEDDAANTSMGLKIASPGLQGHGQQLPIIREESTSSRPSSIASTSV</sequence>
<feature type="compositionally biased region" description="Basic and acidic residues" evidence="1">
    <location>
        <begin position="847"/>
        <end position="859"/>
    </location>
</feature>
<proteinExistence type="predicted"/>
<feature type="transmembrane region" description="Helical" evidence="2">
    <location>
        <begin position="375"/>
        <end position="400"/>
    </location>
</feature>
<feature type="compositionally biased region" description="Low complexity" evidence="1">
    <location>
        <begin position="799"/>
        <end position="811"/>
    </location>
</feature>
<feature type="region of interest" description="Disordered" evidence="1">
    <location>
        <begin position="269"/>
        <end position="354"/>
    </location>
</feature>
<dbReference type="Proteomes" id="UP000245942">
    <property type="component" value="Unassembled WGS sequence"/>
</dbReference>
<evidence type="ECO:0000313" key="4">
    <source>
        <dbReference type="Proteomes" id="UP000245942"/>
    </source>
</evidence>
<dbReference type="STRING" id="1684307.A0A316U2D0"/>
<feature type="compositionally biased region" description="Polar residues" evidence="1">
    <location>
        <begin position="128"/>
        <end position="139"/>
    </location>
</feature>
<feature type="compositionally biased region" description="Low complexity" evidence="1">
    <location>
        <begin position="14"/>
        <end position="26"/>
    </location>
</feature>
<dbReference type="OrthoDB" id="2575061at2759"/>
<feature type="compositionally biased region" description="Low complexity" evidence="1">
    <location>
        <begin position="1040"/>
        <end position="1054"/>
    </location>
</feature>
<evidence type="ECO:0000313" key="3">
    <source>
        <dbReference type="EMBL" id="PWN19407.1"/>
    </source>
</evidence>
<feature type="compositionally biased region" description="Polar residues" evidence="1">
    <location>
        <begin position="767"/>
        <end position="777"/>
    </location>
</feature>
<keyword evidence="2" id="KW-1133">Transmembrane helix</keyword>
<feature type="region of interest" description="Disordered" evidence="1">
    <location>
        <begin position="1"/>
        <end position="250"/>
    </location>
</feature>
<feature type="region of interest" description="Disordered" evidence="1">
    <location>
        <begin position="737"/>
        <end position="1116"/>
    </location>
</feature>
<feature type="compositionally biased region" description="Low complexity" evidence="1">
    <location>
        <begin position="974"/>
        <end position="984"/>
    </location>
</feature>
<feature type="compositionally biased region" description="Pro residues" evidence="1">
    <location>
        <begin position="959"/>
        <end position="969"/>
    </location>
</feature>
<feature type="compositionally biased region" description="Acidic residues" evidence="1">
    <location>
        <begin position="787"/>
        <end position="798"/>
    </location>
</feature>
<gene>
    <name evidence="3" type="ORF">BCV69DRAFT_278155</name>
</gene>
<feature type="compositionally biased region" description="Polar residues" evidence="1">
    <location>
        <begin position="869"/>
        <end position="878"/>
    </location>
</feature>
<feature type="compositionally biased region" description="Basic and acidic residues" evidence="1">
    <location>
        <begin position="905"/>
        <end position="917"/>
    </location>
</feature>
<feature type="compositionally biased region" description="Basic residues" evidence="1">
    <location>
        <begin position="687"/>
        <end position="698"/>
    </location>
</feature>
<feature type="region of interest" description="Disordered" evidence="1">
    <location>
        <begin position="658"/>
        <end position="698"/>
    </location>
</feature>
<keyword evidence="2" id="KW-0472">Membrane</keyword>
<feature type="compositionally biased region" description="Low complexity" evidence="1">
    <location>
        <begin position="1105"/>
        <end position="1116"/>
    </location>
</feature>
<feature type="compositionally biased region" description="Polar residues" evidence="1">
    <location>
        <begin position="278"/>
        <end position="306"/>
    </location>
</feature>
<dbReference type="GeneID" id="37012928"/>
<feature type="compositionally biased region" description="Pro residues" evidence="1">
    <location>
        <begin position="230"/>
        <end position="239"/>
    </location>
</feature>
<evidence type="ECO:0000256" key="1">
    <source>
        <dbReference type="SAM" id="MobiDB-lite"/>
    </source>
</evidence>
<feature type="compositionally biased region" description="Basic and acidic residues" evidence="1">
    <location>
        <begin position="326"/>
        <end position="339"/>
    </location>
</feature>
<reference evidence="3 4" key="1">
    <citation type="journal article" date="2018" name="Mol. Biol. Evol.">
        <title>Broad Genomic Sampling Reveals a Smut Pathogenic Ancestry of the Fungal Clade Ustilaginomycotina.</title>
        <authorList>
            <person name="Kijpornyongpan T."/>
            <person name="Mondo S.J."/>
            <person name="Barry K."/>
            <person name="Sandor L."/>
            <person name="Lee J."/>
            <person name="Lipzen A."/>
            <person name="Pangilinan J."/>
            <person name="LaButti K."/>
            <person name="Hainaut M."/>
            <person name="Henrissat B."/>
            <person name="Grigoriev I.V."/>
            <person name="Spatafora J.W."/>
            <person name="Aime M.C."/>
        </authorList>
    </citation>
    <scope>NUCLEOTIDE SEQUENCE [LARGE SCALE GENOMIC DNA]</scope>
    <source>
        <strain evidence="3 4">MCA 4718</strain>
    </source>
</reference>
<keyword evidence="2" id="KW-0812">Transmembrane</keyword>